<feature type="transmembrane region" description="Helical" evidence="6">
    <location>
        <begin position="249"/>
        <end position="271"/>
    </location>
</feature>
<keyword evidence="5 6" id="KW-0472">Membrane</keyword>
<evidence type="ECO:0000256" key="6">
    <source>
        <dbReference type="SAM" id="Phobius"/>
    </source>
</evidence>
<feature type="transmembrane region" description="Helical" evidence="6">
    <location>
        <begin position="343"/>
        <end position="364"/>
    </location>
</feature>
<dbReference type="PANTHER" id="PTHR30250">
    <property type="entry name" value="PST FAMILY PREDICTED COLANIC ACID TRANSPORTER"/>
    <property type="match status" value="1"/>
</dbReference>
<comment type="subcellular location">
    <subcellularLocation>
        <location evidence="1">Cell membrane</location>
        <topology evidence="1">Multi-pass membrane protein</topology>
    </subcellularLocation>
</comment>
<keyword evidence="2" id="KW-1003">Cell membrane</keyword>
<accession>A0A0F9M8H9</accession>
<proteinExistence type="predicted"/>
<feature type="transmembrane region" description="Helical" evidence="6">
    <location>
        <begin position="207"/>
        <end position="229"/>
    </location>
</feature>
<evidence type="ECO:0000256" key="4">
    <source>
        <dbReference type="ARBA" id="ARBA00022989"/>
    </source>
</evidence>
<evidence type="ECO:0000256" key="3">
    <source>
        <dbReference type="ARBA" id="ARBA00022692"/>
    </source>
</evidence>
<feature type="transmembrane region" description="Helical" evidence="6">
    <location>
        <begin position="277"/>
        <end position="296"/>
    </location>
</feature>
<keyword evidence="4 6" id="KW-1133">Transmembrane helix</keyword>
<sequence length="409" mass="48227">MSPLIFFNIVRVLNSSIFIAFQKFKTWFYAELIGGLLYTIGLFLIYFLQLKNPLLWLTLLQVLIAIISCFFSILIVIPLIPSKKEENSETRHSYNKKFRSIHKSYGFYLMLAGMLLKIMTLTINFLFLNFGFIVFITFFTICENSVTSAQNLSGSNRGSYISVFSGIDYKKDRELFTNLFYQVCKYLTLLLCFITAVMFYYLEIYIIIIYSEIYLSIIIAVQIYLFTAFSRLILRNLMILTKSTKNTRIILYICIVIAIFNITITIISLLFFNFITYIILTVITSFFISIIYTYMVNKKIDLHLKLRIIYKPFAVFLISVLLSLIIIPFVNFQIFSNFSILNIIFNSTIRFFLFLCIFYIFLYLSKIITKEEYNKISKFLPILKSDKKFIRKINKFILYLLPSKRQTSK</sequence>
<keyword evidence="3 6" id="KW-0812">Transmembrane</keyword>
<gene>
    <name evidence="7" type="ORF">LCGC14_1186170</name>
</gene>
<evidence type="ECO:0000256" key="1">
    <source>
        <dbReference type="ARBA" id="ARBA00004651"/>
    </source>
</evidence>
<feature type="transmembrane region" description="Helical" evidence="6">
    <location>
        <begin position="54"/>
        <end position="80"/>
    </location>
</feature>
<feature type="transmembrane region" description="Helical" evidence="6">
    <location>
        <begin position="125"/>
        <end position="142"/>
    </location>
</feature>
<dbReference type="PANTHER" id="PTHR30250:SF11">
    <property type="entry name" value="O-ANTIGEN TRANSPORTER-RELATED"/>
    <property type="match status" value="1"/>
</dbReference>
<feature type="transmembrane region" description="Helical" evidence="6">
    <location>
        <begin position="27"/>
        <end position="48"/>
    </location>
</feature>
<evidence type="ECO:0000256" key="2">
    <source>
        <dbReference type="ARBA" id="ARBA00022475"/>
    </source>
</evidence>
<feature type="transmembrane region" description="Helical" evidence="6">
    <location>
        <begin position="179"/>
        <end position="201"/>
    </location>
</feature>
<dbReference type="AlphaFoldDB" id="A0A0F9M8H9"/>
<name>A0A0F9M8H9_9ZZZZ</name>
<protein>
    <recommendedName>
        <fullName evidence="8">Polysaccharide biosynthesis protein C-terminal domain-containing protein</fullName>
    </recommendedName>
</protein>
<dbReference type="GO" id="GO:0005886">
    <property type="term" value="C:plasma membrane"/>
    <property type="evidence" value="ECO:0007669"/>
    <property type="project" value="UniProtKB-SubCell"/>
</dbReference>
<dbReference type="EMBL" id="LAZR01005980">
    <property type="protein sequence ID" value="KKM95646.1"/>
    <property type="molecule type" value="Genomic_DNA"/>
</dbReference>
<feature type="transmembrane region" description="Helical" evidence="6">
    <location>
        <begin position="308"/>
        <end position="331"/>
    </location>
</feature>
<evidence type="ECO:0000313" key="7">
    <source>
        <dbReference type="EMBL" id="KKM95646.1"/>
    </source>
</evidence>
<dbReference type="InterPro" id="IPR050833">
    <property type="entry name" value="Poly_Biosynth_Transport"/>
</dbReference>
<reference evidence="7" key="1">
    <citation type="journal article" date="2015" name="Nature">
        <title>Complex archaea that bridge the gap between prokaryotes and eukaryotes.</title>
        <authorList>
            <person name="Spang A."/>
            <person name="Saw J.H."/>
            <person name="Jorgensen S.L."/>
            <person name="Zaremba-Niedzwiedzka K."/>
            <person name="Martijn J."/>
            <person name="Lind A.E."/>
            <person name="van Eijk R."/>
            <person name="Schleper C."/>
            <person name="Guy L."/>
            <person name="Ettema T.J."/>
        </authorList>
    </citation>
    <scope>NUCLEOTIDE SEQUENCE</scope>
</reference>
<comment type="caution">
    <text evidence="7">The sequence shown here is derived from an EMBL/GenBank/DDBJ whole genome shotgun (WGS) entry which is preliminary data.</text>
</comment>
<evidence type="ECO:0000256" key="5">
    <source>
        <dbReference type="ARBA" id="ARBA00023136"/>
    </source>
</evidence>
<organism evidence="7">
    <name type="scientific">marine sediment metagenome</name>
    <dbReference type="NCBI Taxonomy" id="412755"/>
    <lineage>
        <taxon>unclassified sequences</taxon>
        <taxon>metagenomes</taxon>
        <taxon>ecological metagenomes</taxon>
    </lineage>
</organism>
<evidence type="ECO:0008006" key="8">
    <source>
        <dbReference type="Google" id="ProtNLM"/>
    </source>
</evidence>